<evidence type="ECO:0000313" key="1">
    <source>
        <dbReference type="EMBL" id="EGH47813.1"/>
    </source>
</evidence>
<proteinExistence type="predicted"/>
<organism evidence="1 2">
    <name type="scientific">Pseudomonas syringae pv. pisi str. 1704B</name>
    <dbReference type="NCBI Taxonomy" id="629263"/>
    <lineage>
        <taxon>Bacteria</taxon>
        <taxon>Pseudomonadati</taxon>
        <taxon>Pseudomonadota</taxon>
        <taxon>Gammaproteobacteria</taxon>
        <taxon>Pseudomonadales</taxon>
        <taxon>Pseudomonadaceae</taxon>
        <taxon>Pseudomonas</taxon>
        <taxon>Pseudomonas syringae</taxon>
    </lineage>
</organism>
<dbReference type="HOGENOM" id="CLU_2909637_0_0_6"/>
<reference evidence="1 2" key="1">
    <citation type="journal article" date="2011" name="PLoS Pathog.">
        <title>Dynamic evolution of pathogenicity revealed by sequencing and comparative genomics of 19 Pseudomonas syringae isolates.</title>
        <authorList>
            <person name="Baltrus D.A."/>
            <person name="Nishimura M.T."/>
            <person name="Romanchuk A."/>
            <person name="Chang J.H."/>
            <person name="Mukhtar M.S."/>
            <person name="Cherkis K."/>
            <person name="Roach J."/>
            <person name="Grant S.R."/>
            <person name="Jones C.D."/>
            <person name="Dangl J.L."/>
        </authorList>
    </citation>
    <scope>NUCLEOTIDE SEQUENCE [LARGE SCALE GENOMIC DNA]</scope>
    <source>
        <strain evidence="1 2">1704B</strain>
    </source>
</reference>
<sequence length="61" mass="6462">SWFNQAAQGVRDDAGVGIDRATFVKGEKAMVTEIQSRPRLGAREYKVGSTEPPNGATILGG</sequence>
<feature type="non-terminal residue" evidence="1">
    <location>
        <position position="1"/>
    </location>
</feature>
<accession>F3GL60</accession>
<dbReference type="EMBL" id="AEAI01002536">
    <property type="protein sequence ID" value="EGH47813.1"/>
    <property type="molecule type" value="Genomic_DNA"/>
</dbReference>
<comment type="caution">
    <text evidence="1">The sequence shown here is derived from an EMBL/GenBank/DDBJ whole genome shotgun (WGS) entry which is preliminary data.</text>
</comment>
<dbReference type="Proteomes" id="UP000004986">
    <property type="component" value="Unassembled WGS sequence"/>
</dbReference>
<gene>
    <name evidence="1" type="ORF">PSYPI_38282</name>
</gene>
<keyword evidence="2" id="KW-1185">Reference proteome</keyword>
<dbReference type="AlphaFoldDB" id="F3GL60"/>
<protein>
    <submittedName>
        <fullName evidence="1">Uncharacterized protein</fullName>
    </submittedName>
</protein>
<name>F3GL60_PSESJ</name>
<evidence type="ECO:0000313" key="2">
    <source>
        <dbReference type="Proteomes" id="UP000004986"/>
    </source>
</evidence>